<evidence type="ECO:0000313" key="3">
    <source>
        <dbReference type="Proteomes" id="UP000451471"/>
    </source>
</evidence>
<dbReference type="OrthoDB" id="265845at2157"/>
<keyword evidence="3" id="KW-1185">Reference proteome</keyword>
<comment type="caution">
    <text evidence="2">The sequence shown here is derived from an EMBL/GenBank/DDBJ whole genome shotgun (WGS) entry which is preliminary data.</text>
</comment>
<sequence length="271" mass="29208">MSFLLSGFLGGNLTLITVVISINQLVLSRELGAPGELHQRLDEALTYRETVDEVVDDVPPVTPGRFLVKLHETLARDAEALGQASDEIVRPSEQSTVERLAASLQTDAETVMDALEPAEPGVYSVILATLGTNHAKQLHEIDRLRAGLDDSLSTTSDEVLGRLHDTLVYIDVARKYFRTIYIQKELAYVSRLILYVGIPGQLILAAGLLGYHAVSTGTLTPDVMALALPFVLAAGFAPLLVIGVYMPRLAWVAQKNAAVAPFAASDGGEYV</sequence>
<evidence type="ECO:0000313" key="2">
    <source>
        <dbReference type="EMBL" id="MWG33772.1"/>
    </source>
</evidence>
<organism evidence="2 3">
    <name type="scientific">Halomarina oriensis</name>
    <dbReference type="NCBI Taxonomy" id="671145"/>
    <lineage>
        <taxon>Archaea</taxon>
        <taxon>Methanobacteriati</taxon>
        <taxon>Methanobacteriota</taxon>
        <taxon>Stenosarchaea group</taxon>
        <taxon>Halobacteria</taxon>
        <taxon>Halobacteriales</taxon>
        <taxon>Natronomonadaceae</taxon>
        <taxon>Halomarina</taxon>
    </lineage>
</organism>
<accession>A0A6B0GG26</accession>
<feature type="transmembrane region" description="Helical" evidence="1">
    <location>
        <begin position="6"/>
        <end position="27"/>
    </location>
</feature>
<dbReference type="Pfam" id="PF25927">
    <property type="entry name" value="DUF7972"/>
    <property type="match status" value="1"/>
</dbReference>
<dbReference type="InterPro" id="IPR058278">
    <property type="entry name" value="DUF7972"/>
</dbReference>
<dbReference type="Proteomes" id="UP000451471">
    <property type="component" value="Unassembled WGS sequence"/>
</dbReference>
<gene>
    <name evidence="2" type="ORF">GQS65_04560</name>
</gene>
<name>A0A6B0GG26_9EURY</name>
<reference evidence="2 3" key="1">
    <citation type="submission" date="2019-12" db="EMBL/GenBank/DDBJ databases">
        <title>Halocatena pleomorpha gen. nov. sp. nov., an extremely halophilic archaeon of family Halobacteriaceae isolated from saltpan soil.</title>
        <authorList>
            <person name="Pal Y."/>
            <person name="Verma A."/>
            <person name="Krishnamurthi S."/>
            <person name="Kumar P."/>
        </authorList>
    </citation>
    <scope>NUCLEOTIDE SEQUENCE [LARGE SCALE GENOMIC DNA]</scope>
    <source>
        <strain evidence="2 3">JCM 16495</strain>
    </source>
</reference>
<dbReference type="RefSeq" id="WP_158203492.1">
    <property type="nucleotide sequence ID" value="NZ_WSZK01000010.1"/>
</dbReference>
<keyword evidence="1" id="KW-0472">Membrane</keyword>
<dbReference type="AlphaFoldDB" id="A0A6B0GG26"/>
<evidence type="ECO:0000256" key="1">
    <source>
        <dbReference type="SAM" id="Phobius"/>
    </source>
</evidence>
<dbReference type="EMBL" id="WSZK01000010">
    <property type="protein sequence ID" value="MWG33772.1"/>
    <property type="molecule type" value="Genomic_DNA"/>
</dbReference>
<keyword evidence="1" id="KW-0812">Transmembrane</keyword>
<protein>
    <submittedName>
        <fullName evidence="2">Uncharacterized protein</fullName>
    </submittedName>
</protein>
<feature type="transmembrane region" description="Helical" evidence="1">
    <location>
        <begin position="226"/>
        <end position="246"/>
    </location>
</feature>
<proteinExistence type="predicted"/>
<keyword evidence="1" id="KW-1133">Transmembrane helix</keyword>
<feature type="transmembrane region" description="Helical" evidence="1">
    <location>
        <begin position="192"/>
        <end position="214"/>
    </location>
</feature>